<protein>
    <submittedName>
        <fullName evidence="1">Uncharacterized protein</fullName>
    </submittedName>
</protein>
<reference evidence="2" key="1">
    <citation type="journal article" date="2019" name="Int. J. Syst. Evol. Microbiol.">
        <title>The Global Catalogue of Microorganisms (GCM) 10K type strain sequencing project: providing services to taxonomists for standard genome sequencing and annotation.</title>
        <authorList>
            <consortium name="The Broad Institute Genomics Platform"/>
            <consortium name="The Broad Institute Genome Sequencing Center for Infectious Disease"/>
            <person name="Wu L."/>
            <person name="Ma J."/>
        </authorList>
    </citation>
    <scope>NUCLEOTIDE SEQUENCE [LARGE SCALE GENOMIC DNA]</scope>
    <source>
        <strain evidence="2">CCUG 36916</strain>
    </source>
</reference>
<evidence type="ECO:0000313" key="2">
    <source>
        <dbReference type="Proteomes" id="UP001596237"/>
    </source>
</evidence>
<dbReference type="Proteomes" id="UP001596237">
    <property type="component" value="Unassembled WGS sequence"/>
</dbReference>
<dbReference type="RefSeq" id="WP_192284995.1">
    <property type="nucleotide sequence ID" value="NZ_JBHSTT010000029.1"/>
</dbReference>
<evidence type="ECO:0000313" key="1">
    <source>
        <dbReference type="EMBL" id="MFC6389421.1"/>
    </source>
</evidence>
<keyword evidence="2" id="KW-1185">Reference proteome</keyword>
<name>A0ABW1WMK5_9HYPH</name>
<gene>
    <name evidence="1" type="ORF">ACFQDP_08740</name>
</gene>
<proteinExistence type="predicted"/>
<accession>A0ABW1WMK5</accession>
<dbReference type="EMBL" id="JBHSTT010000029">
    <property type="protein sequence ID" value="MFC6389421.1"/>
    <property type="molecule type" value="Genomic_DNA"/>
</dbReference>
<sequence length="83" mass="8881">MANLETTLDVFSALLASEQPAHIGEADKAIWAYLAAYEGLDAQIEALDRLGRGVAGLDGSSAFMPILLDTLDRHRVRLAEPSA</sequence>
<comment type="caution">
    <text evidence="1">The sequence shown here is derived from an EMBL/GenBank/DDBJ whole genome shotgun (WGS) entry which is preliminary data.</text>
</comment>
<organism evidence="1 2">
    <name type="scientific">Methylorubrum zatmanii</name>
    <dbReference type="NCBI Taxonomy" id="29429"/>
    <lineage>
        <taxon>Bacteria</taxon>
        <taxon>Pseudomonadati</taxon>
        <taxon>Pseudomonadota</taxon>
        <taxon>Alphaproteobacteria</taxon>
        <taxon>Hyphomicrobiales</taxon>
        <taxon>Methylobacteriaceae</taxon>
        <taxon>Methylorubrum</taxon>
    </lineage>
</organism>